<dbReference type="GO" id="GO:0048244">
    <property type="term" value="F:phytanoyl-CoA dioxygenase activity"/>
    <property type="evidence" value="ECO:0007669"/>
    <property type="project" value="UniProtKB-EC"/>
</dbReference>
<feature type="region of interest" description="Disordered" evidence="5">
    <location>
        <begin position="699"/>
        <end position="787"/>
    </location>
</feature>
<gene>
    <name evidence="7" type="ORF">RUM43_005921</name>
</gene>
<feature type="region of interest" description="Disordered" evidence="5">
    <location>
        <begin position="806"/>
        <end position="886"/>
    </location>
</feature>
<feature type="compositionally biased region" description="Polar residues" evidence="5">
    <location>
        <begin position="506"/>
        <end position="522"/>
    </location>
</feature>
<dbReference type="EC" id="1.14.11.18" evidence="2"/>
<sequence>MSQSNDLGEDQNHEEDASNEFEFYFLFTKPLVLYLATEEDRAIAAAWVQKLEEEPQTEEERQLRLDYLKLLLFVLQRGRLSGIFRKQPPSGPLHPFPQGFNMLDLGNLIIDQEDIQGCGAGDARSIPYTIEISNDLREFVAAQEIPNFGVQMYYAWSSEEPVHKWSMFDEDKFPQYVLGTNQVRRREKIKLLKEIKSDDKTAVTKGCNAKKLCDIPLVEKYTKSKVKSPQEIEKSQGRSYQTYAGFVKQMSAFKDSCTEDVEKYYKSDQKKGSRCQKKSGNKCGGGQTYSGEGSEMGDEYENFLSGLGGNAQRSGRGCNFQSQNQMPDSNPQMSTPNYAQQGGSRSCSPKTRPDGSGPSWSNSVRPGMSVANRGMNYGQGQYPESPMACGPDMGQRNSGSQTLVKVKIKEWKIPRHPDFHVVEENKTIKGECHQQPPRVKEFLQKDKAPQRVNDDCWCYDSDDVSEDRRRGKCKQFTQDVREDKEIETSICNRPPDYKPPSACLPRQTSNAFSSYAPQTPGQTPGKGRMKSDKQDCRRPQQPPPQEEEYCIEDTENNYGLGTPSNTPRGPNGAVAVNFCNQSWRQGSNAMEPPKQMNYNQELDDRCNGSNRSYGDQFPERSFTSRTPYQGRDSKMNESYQGQQPAPAKMQMANTGAAPKQFRSGRPYNNVDNVFDGCKQKVEDHRDKCDSFGRKSMNAEVNPCQRNGSPKPQQFSAPPQCQPMKPFQSPAPEGMMGPPYGQAKYGRNMSPQMNNNQSPMPCPPARRNTSPMYDNFSAQKGSLNQTGNMMGPYNNMNSAPSTNGNYVKGMMSYQNPSNMPMDDSCREAYPEEEYEECRSAPESGDDRPQESSASECMETGDEPVEEVRSSPWLSNLESRPKSLKEKVEEQHRLMEMCQANAEKQKNNSCSPPPQQQCPPYPEQKDPQSDLDCPNYYTDANSPFMEMDDKYMSYNCPPQQQMENIFSNSDSKPTGCNRNVQRKQRIPQQQRFRDICDGKVEKGSMTLMKDISLANCGAKGEYLYNKVQDIVWDDVFSKYITCKELLDCVECFTGPNISAMHSMLINKPPDSGALTSIHPLHQDLYYFPFRPINKIVGVWTAMEKVTLENGCLIVMPGSHKGALLKHGYPDNQVNKAYHGIKNYNNPATVKLEMNKGDTVFFHPLLIHGSGPNLTKGFRKAISCHYSTSNFYFIDVKGTIQEDIANEIIDIAKRRGLDLTFQEIWNYRLRVVRGIVPSHL</sequence>
<feature type="compositionally biased region" description="Polar residues" evidence="5">
    <location>
        <begin position="766"/>
        <end position="787"/>
    </location>
</feature>
<feature type="region of interest" description="Disordered" evidence="5">
    <location>
        <begin position="484"/>
        <end position="549"/>
    </location>
</feature>
<evidence type="ECO:0000256" key="5">
    <source>
        <dbReference type="SAM" id="MobiDB-lite"/>
    </source>
</evidence>
<dbReference type="SUPFAM" id="SSF51197">
    <property type="entry name" value="Clavaminate synthase-like"/>
    <property type="match status" value="1"/>
</dbReference>
<dbReference type="PANTHER" id="PTHR21308:SF1">
    <property type="entry name" value="PHYTANOYL-COA DIOXYGENASE, PEROXISOMAL"/>
    <property type="match status" value="1"/>
</dbReference>
<dbReference type="EMBL" id="JAWJWE010000037">
    <property type="protein sequence ID" value="KAK6625622.1"/>
    <property type="molecule type" value="Genomic_DNA"/>
</dbReference>
<comment type="similarity">
    <text evidence="1">Belongs to the PhyH family.</text>
</comment>
<evidence type="ECO:0000313" key="7">
    <source>
        <dbReference type="EMBL" id="KAK6625622.1"/>
    </source>
</evidence>
<reference evidence="7 8" key="1">
    <citation type="submission" date="2023-10" db="EMBL/GenBank/DDBJ databases">
        <title>Genomes of two closely related lineages of the louse Polyplax serrata with different host specificities.</title>
        <authorList>
            <person name="Martinu J."/>
            <person name="Tarabai H."/>
            <person name="Stefka J."/>
            <person name="Hypsa V."/>
        </authorList>
    </citation>
    <scope>NUCLEOTIDE SEQUENCE [LARGE SCALE GENOMIC DNA]</scope>
    <source>
        <strain evidence="7">HR10_N</strain>
    </source>
</reference>
<proteinExistence type="inferred from homology"/>
<feature type="compositionally biased region" description="Basic and acidic residues" evidence="5">
    <location>
        <begin position="835"/>
        <end position="848"/>
    </location>
</feature>
<organism evidence="7 8">
    <name type="scientific">Polyplax serrata</name>
    <name type="common">Common mouse louse</name>
    <dbReference type="NCBI Taxonomy" id="468196"/>
    <lineage>
        <taxon>Eukaryota</taxon>
        <taxon>Metazoa</taxon>
        <taxon>Ecdysozoa</taxon>
        <taxon>Arthropoda</taxon>
        <taxon>Hexapoda</taxon>
        <taxon>Insecta</taxon>
        <taxon>Pterygota</taxon>
        <taxon>Neoptera</taxon>
        <taxon>Paraneoptera</taxon>
        <taxon>Psocodea</taxon>
        <taxon>Troctomorpha</taxon>
        <taxon>Phthiraptera</taxon>
        <taxon>Anoplura</taxon>
        <taxon>Polyplacidae</taxon>
        <taxon>Polyplax</taxon>
    </lineage>
</organism>
<feature type="region of interest" description="Disordered" evidence="5">
    <location>
        <begin position="268"/>
        <end position="379"/>
    </location>
</feature>
<dbReference type="GO" id="GO:0001561">
    <property type="term" value="P:fatty acid alpha-oxidation"/>
    <property type="evidence" value="ECO:0007669"/>
    <property type="project" value="InterPro"/>
</dbReference>
<dbReference type="Proteomes" id="UP001372834">
    <property type="component" value="Unassembled WGS sequence"/>
</dbReference>
<evidence type="ECO:0000256" key="4">
    <source>
        <dbReference type="ARBA" id="ARBA00034924"/>
    </source>
</evidence>
<evidence type="ECO:0000256" key="3">
    <source>
        <dbReference type="ARBA" id="ARBA00034921"/>
    </source>
</evidence>
<comment type="caution">
    <text evidence="7">The sequence shown here is derived from an EMBL/GenBank/DDBJ whole genome shotgun (WGS) entry which is preliminary data.</text>
</comment>
<feature type="compositionally biased region" description="Polar residues" evidence="5">
    <location>
        <begin position="748"/>
        <end position="758"/>
    </location>
</feature>
<feature type="compositionally biased region" description="Basic and acidic residues" evidence="5">
    <location>
        <begin position="877"/>
        <end position="886"/>
    </location>
</feature>
<evidence type="ECO:0000313" key="8">
    <source>
        <dbReference type="Proteomes" id="UP001372834"/>
    </source>
</evidence>
<dbReference type="Pfam" id="PF14846">
    <property type="entry name" value="DUF4485"/>
    <property type="match status" value="1"/>
</dbReference>
<dbReference type="Pfam" id="PF05721">
    <property type="entry name" value="PhyH"/>
    <property type="match status" value="1"/>
</dbReference>
<feature type="compositionally biased region" description="Polar residues" evidence="5">
    <location>
        <begin position="703"/>
        <end position="718"/>
    </location>
</feature>
<dbReference type="Gene3D" id="2.60.120.620">
    <property type="entry name" value="q2cbj1_9rhob like domain"/>
    <property type="match status" value="1"/>
</dbReference>
<evidence type="ECO:0000259" key="6">
    <source>
        <dbReference type="Pfam" id="PF14846"/>
    </source>
</evidence>
<feature type="region of interest" description="Disordered" evidence="5">
    <location>
        <begin position="902"/>
        <end position="927"/>
    </location>
</feature>
<evidence type="ECO:0000256" key="1">
    <source>
        <dbReference type="ARBA" id="ARBA00005830"/>
    </source>
</evidence>
<feature type="compositionally biased region" description="Pro residues" evidence="5">
    <location>
        <begin position="909"/>
        <end position="920"/>
    </location>
</feature>
<feature type="region of interest" description="Disordered" evidence="5">
    <location>
        <begin position="584"/>
        <end position="667"/>
    </location>
</feature>
<dbReference type="InterPro" id="IPR047128">
    <property type="entry name" value="PhyH"/>
</dbReference>
<dbReference type="InterPro" id="IPR008775">
    <property type="entry name" value="Phytyl_CoA_dOase-like"/>
</dbReference>
<name>A0AAN8NR32_POLSC</name>
<feature type="domain" description="DUF4485" evidence="6">
    <location>
        <begin position="18"/>
        <end position="98"/>
    </location>
</feature>
<feature type="compositionally biased region" description="Polar residues" evidence="5">
    <location>
        <begin position="319"/>
        <end position="349"/>
    </location>
</feature>
<evidence type="ECO:0000256" key="2">
    <source>
        <dbReference type="ARBA" id="ARBA00034809"/>
    </source>
</evidence>
<dbReference type="AlphaFoldDB" id="A0AAN8NR32"/>
<protein>
    <recommendedName>
        <fullName evidence="2">phytanoyl-CoA dioxygenase</fullName>
        <ecNumber evidence="2">1.14.11.18</ecNumber>
    </recommendedName>
    <alternativeName>
        <fullName evidence="3">Phytanic acid oxidase</fullName>
    </alternativeName>
    <alternativeName>
        <fullName evidence="4">Phytanoyl-CoA alpha-hydroxylase</fullName>
    </alternativeName>
</protein>
<feature type="compositionally biased region" description="Basic and acidic residues" evidence="5">
    <location>
        <begin position="529"/>
        <end position="538"/>
    </location>
</feature>
<dbReference type="InterPro" id="IPR027831">
    <property type="entry name" value="DUF4485"/>
</dbReference>
<dbReference type="PANTHER" id="PTHR21308">
    <property type="entry name" value="PHYTANOYL-COA ALPHA-HYDROXYLASE"/>
    <property type="match status" value="1"/>
</dbReference>
<accession>A0AAN8NR32</accession>